<proteinExistence type="predicted"/>
<evidence type="ECO:0000313" key="2">
    <source>
        <dbReference type="Proteomes" id="UP000602510"/>
    </source>
</evidence>
<comment type="caution">
    <text evidence="1">The sequence shown here is derived from an EMBL/GenBank/DDBJ whole genome shotgun (WGS) entry which is preliminary data.</text>
</comment>
<dbReference type="Proteomes" id="UP000602510">
    <property type="component" value="Unassembled WGS sequence"/>
</dbReference>
<dbReference type="AlphaFoldDB" id="A0A833TMR2"/>
<dbReference type="EMBL" id="WSZM01000010">
    <property type="protein sequence ID" value="KAF4046904.1"/>
    <property type="molecule type" value="Genomic_DNA"/>
</dbReference>
<name>A0A833TMR2_PHYIN</name>
<evidence type="ECO:0000313" key="1">
    <source>
        <dbReference type="EMBL" id="KAF4046904.1"/>
    </source>
</evidence>
<sequence>MTRSGSRENRGHRFVAGPSIKILPWHPKTSRAIVNCKTHPISLSILIIVTAPSGLESHLWVYLRAI</sequence>
<protein>
    <submittedName>
        <fullName evidence="1">Uncharacterized protein</fullName>
    </submittedName>
</protein>
<accession>A0A833TMR2</accession>
<gene>
    <name evidence="1" type="ORF">GN244_ATG00629</name>
</gene>
<reference evidence="1" key="1">
    <citation type="submission" date="2020-04" db="EMBL/GenBank/DDBJ databases">
        <title>Hybrid Assembly of Korean Phytophthora infestans isolates.</title>
        <authorList>
            <person name="Prokchorchik M."/>
            <person name="Lee Y."/>
            <person name="Seo J."/>
            <person name="Cho J.-H."/>
            <person name="Park Y.-E."/>
            <person name="Jang D.-C."/>
            <person name="Im J.-S."/>
            <person name="Choi J.-G."/>
            <person name="Park H.-J."/>
            <person name="Lee G.-B."/>
            <person name="Lee Y.-G."/>
            <person name="Hong S.-Y."/>
            <person name="Cho K."/>
            <person name="Sohn K.H."/>
        </authorList>
    </citation>
    <scope>NUCLEOTIDE SEQUENCE</scope>
    <source>
        <strain evidence="1">KR_1_A1</strain>
    </source>
</reference>
<organism evidence="1 2">
    <name type="scientific">Phytophthora infestans</name>
    <name type="common">Potato late blight agent</name>
    <name type="synonym">Botrytis infestans</name>
    <dbReference type="NCBI Taxonomy" id="4787"/>
    <lineage>
        <taxon>Eukaryota</taxon>
        <taxon>Sar</taxon>
        <taxon>Stramenopiles</taxon>
        <taxon>Oomycota</taxon>
        <taxon>Peronosporomycetes</taxon>
        <taxon>Peronosporales</taxon>
        <taxon>Peronosporaceae</taxon>
        <taxon>Phytophthora</taxon>
    </lineage>
</organism>
<keyword evidence="2" id="KW-1185">Reference proteome</keyword>